<reference evidence="1" key="1">
    <citation type="journal article" date="2021" name="Proc. Natl. Acad. Sci. U.S.A.">
        <title>A Catalog of Tens of Thousands of Viruses from Human Metagenomes Reveals Hidden Associations with Chronic Diseases.</title>
        <authorList>
            <person name="Tisza M.J."/>
            <person name="Buck C.B."/>
        </authorList>
    </citation>
    <scope>NUCLEOTIDE SEQUENCE</scope>
    <source>
        <strain evidence="1">CtBCr48</strain>
    </source>
</reference>
<protein>
    <submittedName>
        <fullName evidence="1">Uncharacterized protein</fullName>
    </submittedName>
</protein>
<organism evidence="1">
    <name type="scientific">Siphoviridae sp. ctBCr48</name>
    <dbReference type="NCBI Taxonomy" id="2827802"/>
    <lineage>
        <taxon>Viruses</taxon>
        <taxon>Duplodnaviria</taxon>
        <taxon>Heunggongvirae</taxon>
        <taxon>Uroviricota</taxon>
        <taxon>Caudoviricetes</taxon>
    </lineage>
</organism>
<evidence type="ECO:0000313" key="1">
    <source>
        <dbReference type="EMBL" id="DAF50360.1"/>
    </source>
</evidence>
<proteinExistence type="predicted"/>
<dbReference type="EMBL" id="BK032595">
    <property type="protein sequence ID" value="DAF50360.1"/>
    <property type="molecule type" value="Genomic_DNA"/>
</dbReference>
<accession>A0A8S5SHG3</accession>
<name>A0A8S5SHG3_9CAUD</name>
<sequence>MAKTNKEIIDRLEDQAVIAAWDEGEDDSDLIATRCEDCRFRNWGYWLKQDEVCCNMSGLIMKRDDFCSYGVRYNIDEE</sequence>